<dbReference type="PANTHER" id="PTHR35870">
    <property type="entry name" value="PROTEIN, PUTATIVE (AFU_ORTHOLOGUE AFUA_5G03330)-RELATED"/>
    <property type="match status" value="1"/>
</dbReference>
<dbReference type="RefSeq" id="XP_044660763.1">
    <property type="nucleotide sequence ID" value="XM_044804828.1"/>
</dbReference>
<accession>A0A9P3FGB4</accession>
<gene>
    <name evidence="2" type="ORF">CKM354_000940800</name>
</gene>
<evidence type="ECO:0000313" key="3">
    <source>
        <dbReference type="Proteomes" id="UP000825890"/>
    </source>
</evidence>
<proteinExistence type="predicted"/>
<dbReference type="Pfam" id="PF14027">
    <property type="entry name" value="Questin_oxidase"/>
    <property type="match status" value="1"/>
</dbReference>
<name>A0A9P3FGB4_9PEZI</name>
<evidence type="ECO:0000256" key="1">
    <source>
        <dbReference type="ARBA" id="ARBA00023002"/>
    </source>
</evidence>
<comment type="caution">
    <text evidence="2">The sequence shown here is derived from an EMBL/GenBank/DDBJ whole genome shotgun (WGS) entry which is preliminary data.</text>
</comment>
<organism evidence="2 3">
    <name type="scientific">Cercospora kikuchii</name>
    <dbReference type="NCBI Taxonomy" id="84275"/>
    <lineage>
        <taxon>Eukaryota</taxon>
        <taxon>Fungi</taxon>
        <taxon>Dikarya</taxon>
        <taxon>Ascomycota</taxon>
        <taxon>Pezizomycotina</taxon>
        <taxon>Dothideomycetes</taxon>
        <taxon>Dothideomycetidae</taxon>
        <taxon>Mycosphaerellales</taxon>
        <taxon>Mycosphaerellaceae</taxon>
        <taxon>Cercospora</taxon>
    </lineage>
</organism>
<reference evidence="2 3" key="1">
    <citation type="submission" date="2021-01" db="EMBL/GenBank/DDBJ databases">
        <title>Cercospora kikuchii MAFF 305040 whole genome shotgun sequence.</title>
        <authorList>
            <person name="Kashiwa T."/>
            <person name="Suzuki T."/>
        </authorList>
    </citation>
    <scope>NUCLEOTIDE SEQUENCE [LARGE SCALE GENOMIC DNA]</scope>
    <source>
        <strain evidence="2 3">MAFF 305040</strain>
    </source>
</reference>
<keyword evidence="3" id="KW-1185">Reference proteome</keyword>
<dbReference type="OrthoDB" id="10004862at2759"/>
<dbReference type="EMBL" id="BOLY01000006">
    <property type="protein sequence ID" value="GIZ46276.1"/>
    <property type="molecule type" value="Genomic_DNA"/>
</dbReference>
<dbReference type="InterPro" id="IPR025337">
    <property type="entry name" value="Questin_oxidase-like"/>
</dbReference>
<dbReference type="Proteomes" id="UP000825890">
    <property type="component" value="Unassembled WGS sequence"/>
</dbReference>
<dbReference type="GO" id="GO:0016491">
    <property type="term" value="F:oxidoreductase activity"/>
    <property type="evidence" value="ECO:0007669"/>
    <property type="project" value="UniProtKB-KW"/>
</dbReference>
<dbReference type="GeneID" id="68294983"/>
<protein>
    <recommendedName>
        <fullName evidence="4">Oxidoreductase AflY</fullName>
    </recommendedName>
</protein>
<keyword evidence="1" id="KW-0560">Oxidoreductase</keyword>
<sequence length="446" mass="50242">MATTTTTTVALSSPQVVQRPSMLSATKTSELLQLNHDKYHIFFDNFTKIGLAMHNHIPHQVLTLLALGASAEEIQKGYDASAAYQRTSGSVDYDAVSQMSSWQSLQSFYGEDSYYRSYLHFFGQEIEKRGWPSVLQKYLFAGTKESDRFLARHFAGVVHPIIHLGFGVEFEAPGVIAEALAQAAIHDNRHCDAIAQILLSTDALVKSGSSSSCSSIAELIDEIQCDEKLRDAARPSDINPLLMGTIGRANDHMASIAAKFQVLPDSADIERKTAEMYNAVVYYTAGAQRADRHVKFDFFYMHCVNLSLFLEVFRKQEWMTDAQKARLLQWKVSMDLAIYSSRGAPEPQLHEIRNHKPSKPSGWDGIIQRAIDFHDDCHVVKLIRALIRGQSICAPYEDCDDFRIKHNDWLQIGHMVVDSVSIGEPYWIRSAGFDHAWEDVPLRQQL</sequence>
<evidence type="ECO:0000313" key="2">
    <source>
        <dbReference type="EMBL" id="GIZ46276.1"/>
    </source>
</evidence>
<dbReference type="AlphaFoldDB" id="A0A9P3FGB4"/>
<evidence type="ECO:0008006" key="4">
    <source>
        <dbReference type="Google" id="ProtNLM"/>
    </source>
</evidence>
<dbReference type="PANTHER" id="PTHR35870:SF1">
    <property type="entry name" value="PROTEIN, PUTATIVE (AFU_ORTHOLOGUE AFUA_5G03330)-RELATED"/>
    <property type="match status" value="1"/>
</dbReference>